<dbReference type="InterPro" id="IPR029044">
    <property type="entry name" value="Nucleotide-diphossugar_trans"/>
</dbReference>
<dbReference type="PATRIC" id="fig|56107.3.peg.1024"/>
<dbReference type="EMBL" id="CP003642">
    <property type="protein sequence ID" value="AFZ23239.1"/>
    <property type="molecule type" value="Genomic_DNA"/>
</dbReference>
<dbReference type="AlphaFoldDB" id="K9WTV8"/>
<evidence type="ECO:0000313" key="2">
    <source>
        <dbReference type="Proteomes" id="UP000010475"/>
    </source>
</evidence>
<name>K9WTV8_9NOST</name>
<evidence type="ECO:0008006" key="3">
    <source>
        <dbReference type="Google" id="ProtNLM"/>
    </source>
</evidence>
<dbReference type="HOGENOM" id="CLU_072499_0_0_3"/>
<dbReference type="KEGG" id="csg:Cylst_0914"/>
<reference evidence="1 2" key="1">
    <citation type="submission" date="2012-06" db="EMBL/GenBank/DDBJ databases">
        <title>Finished chromosome of genome of Cylindrospermum stagnale PCC 7417.</title>
        <authorList>
            <consortium name="US DOE Joint Genome Institute"/>
            <person name="Gugger M."/>
            <person name="Coursin T."/>
            <person name="Rippka R."/>
            <person name="Tandeau De Marsac N."/>
            <person name="Huntemann M."/>
            <person name="Wei C.-L."/>
            <person name="Han J."/>
            <person name="Detter J.C."/>
            <person name="Han C."/>
            <person name="Tapia R."/>
            <person name="Chen A."/>
            <person name="Kyrpides N."/>
            <person name="Mavromatis K."/>
            <person name="Markowitz V."/>
            <person name="Szeto E."/>
            <person name="Ivanova N."/>
            <person name="Pagani I."/>
            <person name="Pati A."/>
            <person name="Goodwin L."/>
            <person name="Nordberg H.P."/>
            <person name="Cantor M.N."/>
            <person name="Hua S.X."/>
            <person name="Woyke T."/>
            <person name="Kerfeld C.A."/>
        </authorList>
    </citation>
    <scope>NUCLEOTIDE SEQUENCE [LARGE SCALE GENOMIC DNA]</scope>
    <source>
        <strain evidence="1 2">PCC 7417</strain>
    </source>
</reference>
<dbReference type="RefSeq" id="WP_015206495.1">
    <property type="nucleotide sequence ID" value="NC_019757.1"/>
</dbReference>
<dbReference type="SUPFAM" id="SSF53448">
    <property type="entry name" value="Nucleotide-diphospho-sugar transferases"/>
    <property type="match status" value="1"/>
</dbReference>
<dbReference type="OrthoDB" id="480149at2"/>
<dbReference type="eggNOG" id="COG1442">
    <property type="taxonomic scope" value="Bacteria"/>
</dbReference>
<dbReference type="STRING" id="56107.Cylst_0914"/>
<sequence length="343" mass="40540">MESFGIYTLANDVVYDQLVALLNSIEVNVSPDIPICIIPYDERLDRVKQEINSRKNVTLYENRESIQRWDNFAEQVWAAHPAAKQMTTSYNAWFQSPLLRKLCVFDGYFDKFVFYDADSLAMKPLDNVLERLETYDFIFDDWEHKKSTKDAALDLNLIEQSGLYQEKYVRDKLHCSSFFGSKKGIFSSSEIESMQQLLIKKDEIKWVPRLWDDAFLFNYMTLRCNRPIFNYTLSPNGQERTGNCANADPFVNINNVLYNKDGLKPIYRLHYMSYSAIDFAHLSQGEDVNIRYKDEFLYYRFLKQPEQRPKELKPPSLLTRTNRFINRKIKRIQKIIDLRINAI</sequence>
<gene>
    <name evidence="1" type="ORF">Cylst_0914</name>
</gene>
<evidence type="ECO:0000313" key="1">
    <source>
        <dbReference type="EMBL" id="AFZ23239.1"/>
    </source>
</evidence>
<proteinExistence type="predicted"/>
<protein>
    <recommendedName>
        <fullName evidence="3">Methionine synthase</fullName>
    </recommendedName>
</protein>
<keyword evidence="2" id="KW-1185">Reference proteome</keyword>
<dbReference type="InterPro" id="IPR054619">
    <property type="entry name" value="Npun_R2821-like"/>
</dbReference>
<accession>K9WTV8</accession>
<organism evidence="1 2">
    <name type="scientific">Cylindrospermum stagnale PCC 7417</name>
    <dbReference type="NCBI Taxonomy" id="56107"/>
    <lineage>
        <taxon>Bacteria</taxon>
        <taxon>Bacillati</taxon>
        <taxon>Cyanobacteriota</taxon>
        <taxon>Cyanophyceae</taxon>
        <taxon>Nostocales</taxon>
        <taxon>Nostocaceae</taxon>
        <taxon>Cylindrospermum</taxon>
    </lineage>
</organism>
<dbReference type="NCBIfam" id="NF045582">
    <property type="entry name" value="Npun_R2823_gen"/>
    <property type="match status" value="1"/>
</dbReference>
<dbReference type="Proteomes" id="UP000010475">
    <property type="component" value="Chromosome"/>
</dbReference>